<dbReference type="Gene3D" id="3.30.420.10">
    <property type="entry name" value="Ribonuclease H-like superfamily/Ribonuclease H"/>
    <property type="match status" value="1"/>
</dbReference>
<dbReference type="InterPro" id="IPR051132">
    <property type="entry name" value="3-5_Exonuclease_domain"/>
</dbReference>
<sequence length="783" mass="87343">MLLQRRQLVNLGGRSRRAVASFLRMSSYVPKEGSPKTEDEDDLPTDMPRRATRQDRTWKPTQGFSFADSKVKALNPSNWIRFSDEPSPPFSSQAEARKLSSSARTMAADDASEDITDTTRQVEPTLRRDSTLVEAASTEGTHSEEPHWGNSDLRRAVAGSFQDLRRQSAEQTLSVPLNGMVSSLRQDLKDGRRSAHYFEDIVAQRPHVDLRDDMLRTLDEHNPAEAESTATIDGTDSERCAVPPWEDSDNETCSSDKNPLLSLGGLRFQCSMPLMYSDLSTSKYFTESEPFYPVVEGSQFASKPADYGTNGDNADNGSAMGDSADSSTPSADMPFRTPLGYHIPKAKLQRAIDAAPSVMAAYWQYTLYQGPGGEKDKVKVHYCKSKDSTERISQLFLHEEVIGFDIEWTMNATTTDGVKKNVALIQIASEERIALFHIARYANATDVDDFVAPTFKRIMESPNITKVGVSVKGDCTRLRKFMNIEARGIFELSHLYKLVKFSYGDVKKINKVLVNLAQQVKEHLQLPLWKGEVRSSDWSQDLNYEQIQYAASDSYAGFQLFHILEAKRKALDPTPPRPAHAELNLPIRLANGRTVATYNDEVPESLEDSSLDTGPDTPISIEELAGDFLNLEIEEPNAKEPSGDLPVQKAAKSTTKDTSSSKPSLPSPTPKPLHPSVILANTWLTHYTTTLSPSRPVVARPCDLRAYHLWYHQDLDIQEIASRLRDPPLAISTVAGYVLGAVKLEKLPFHRKKVWGLVSEVHRSFRGGYKMMILQRIKEAEGG</sequence>
<keyword evidence="2" id="KW-0378">Hydrolase</keyword>
<dbReference type="GO" id="GO:0003676">
    <property type="term" value="F:nucleic acid binding"/>
    <property type="evidence" value="ECO:0007669"/>
    <property type="project" value="InterPro"/>
</dbReference>
<dbReference type="GO" id="GO:0008408">
    <property type="term" value="F:3'-5' exonuclease activity"/>
    <property type="evidence" value="ECO:0007669"/>
    <property type="project" value="InterPro"/>
</dbReference>
<evidence type="ECO:0000313" key="5">
    <source>
        <dbReference type="EMBL" id="KAK0516441.1"/>
    </source>
</evidence>
<comment type="caution">
    <text evidence="5">The sequence shown here is derived from an EMBL/GenBank/DDBJ whole genome shotgun (WGS) entry which is preliminary data.</text>
</comment>
<evidence type="ECO:0000256" key="3">
    <source>
        <dbReference type="SAM" id="MobiDB-lite"/>
    </source>
</evidence>
<name>A0AA39RA98_9LECA</name>
<dbReference type="EMBL" id="JAFEKC020000002">
    <property type="protein sequence ID" value="KAK0516441.1"/>
    <property type="molecule type" value="Genomic_DNA"/>
</dbReference>
<accession>A0AA39RA98</accession>
<feature type="compositionally biased region" description="Low complexity" evidence="3">
    <location>
        <begin position="652"/>
        <end position="664"/>
    </location>
</feature>
<feature type="compositionally biased region" description="Basic and acidic residues" evidence="3">
    <location>
        <begin position="47"/>
        <end position="58"/>
    </location>
</feature>
<dbReference type="GO" id="GO:0006139">
    <property type="term" value="P:nucleobase-containing compound metabolic process"/>
    <property type="evidence" value="ECO:0007669"/>
    <property type="project" value="InterPro"/>
</dbReference>
<evidence type="ECO:0000256" key="2">
    <source>
        <dbReference type="ARBA" id="ARBA00022801"/>
    </source>
</evidence>
<dbReference type="GO" id="GO:0005634">
    <property type="term" value="C:nucleus"/>
    <property type="evidence" value="ECO:0007669"/>
    <property type="project" value="TreeGrafter"/>
</dbReference>
<dbReference type="InterPro" id="IPR002562">
    <property type="entry name" value="3'-5'_exonuclease_dom"/>
</dbReference>
<dbReference type="SUPFAM" id="SSF53098">
    <property type="entry name" value="Ribonuclease H-like"/>
    <property type="match status" value="1"/>
</dbReference>
<evidence type="ECO:0000259" key="4">
    <source>
        <dbReference type="SMART" id="SM00474"/>
    </source>
</evidence>
<dbReference type="Pfam" id="PF01612">
    <property type="entry name" value="DNA_pol_A_exo1"/>
    <property type="match status" value="1"/>
</dbReference>
<evidence type="ECO:0000313" key="6">
    <source>
        <dbReference type="Proteomes" id="UP001166286"/>
    </source>
</evidence>
<dbReference type="PANTHER" id="PTHR13620">
    <property type="entry name" value="3-5 EXONUCLEASE"/>
    <property type="match status" value="1"/>
</dbReference>
<feature type="region of interest" description="Disordered" evidence="3">
    <location>
        <begin position="637"/>
        <end position="673"/>
    </location>
</feature>
<dbReference type="Proteomes" id="UP001166286">
    <property type="component" value="Unassembled WGS sequence"/>
</dbReference>
<dbReference type="GO" id="GO:0005737">
    <property type="term" value="C:cytoplasm"/>
    <property type="evidence" value="ECO:0007669"/>
    <property type="project" value="TreeGrafter"/>
</dbReference>
<dbReference type="AlphaFoldDB" id="A0AA39RA98"/>
<feature type="compositionally biased region" description="Polar residues" evidence="3">
    <location>
        <begin position="90"/>
        <end position="104"/>
    </location>
</feature>
<reference evidence="5" key="1">
    <citation type="submission" date="2023-03" db="EMBL/GenBank/DDBJ databases">
        <title>Complete genome of Cladonia borealis.</title>
        <authorList>
            <person name="Park H."/>
        </authorList>
    </citation>
    <scope>NUCLEOTIDE SEQUENCE</scope>
    <source>
        <strain evidence="5">ANT050790</strain>
    </source>
</reference>
<dbReference type="FunFam" id="3.30.420.10:FF:000100">
    <property type="entry name" value="3'-5' exonuclease/helicase (Wrn), putative"/>
    <property type="match status" value="1"/>
</dbReference>
<feature type="region of interest" description="Disordered" evidence="3">
    <location>
        <begin position="305"/>
        <end position="330"/>
    </location>
</feature>
<dbReference type="CDD" id="cd06141">
    <property type="entry name" value="WRN_exo"/>
    <property type="match status" value="1"/>
</dbReference>
<evidence type="ECO:0000256" key="1">
    <source>
        <dbReference type="ARBA" id="ARBA00022722"/>
    </source>
</evidence>
<gene>
    <name evidence="5" type="ORF">JMJ35_001044</name>
</gene>
<organism evidence="5 6">
    <name type="scientific">Cladonia borealis</name>
    <dbReference type="NCBI Taxonomy" id="184061"/>
    <lineage>
        <taxon>Eukaryota</taxon>
        <taxon>Fungi</taxon>
        <taxon>Dikarya</taxon>
        <taxon>Ascomycota</taxon>
        <taxon>Pezizomycotina</taxon>
        <taxon>Lecanoromycetes</taxon>
        <taxon>OSLEUM clade</taxon>
        <taxon>Lecanoromycetidae</taxon>
        <taxon>Lecanorales</taxon>
        <taxon>Lecanorineae</taxon>
        <taxon>Cladoniaceae</taxon>
        <taxon>Cladonia</taxon>
    </lineage>
</organism>
<feature type="domain" description="3'-5' exonuclease" evidence="4">
    <location>
        <begin position="380"/>
        <end position="569"/>
    </location>
</feature>
<dbReference type="SMART" id="SM00474">
    <property type="entry name" value="35EXOc"/>
    <property type="match status" value="1"/>
</dbReference>
<dbReference type="InterPro" id="IPR036397">
    <property type="entry name" value="RNaseH_sf"/>
</dbReference>
<dbReference type="InterPro" id="IPR012337">
    <property type="entry name" value="RNaseH-like_sf"/>
</dbReference>
<keyword evidence="6" id="KW-1185">Reference proteome</keyword>
<feature type="region of interest" description="Disordered" evidence="3">
    <location>
        <begin position="29"/>
        <end position="59"/>
    </location>
</feature>
<feature type="region of interest" description="Disordered" evidence="3">
    <location>
        <begin position="82"/>
        <end position="121"/>
    </location>
</feature>
<keyword evidence="1" id="KW-0540">Nuclease</keyword>
<protein>
    <recommendedName>
        <fullName evidence="4">3'-5' exonuclease domain-containing protein</fullName>
    </recommendedName>
</protein>
<proteinExistence type="predicted"/>
<dbReference type="PANTHER" id="PTHR13620:SF104">
    <property type="entry name" value="EXONUCLEASE 3'-5' DOMAIN-CONTAINING PROTEIN 2"/>
    <property type="match status" value="1"/>
</dbReference>